<dbReference type="PANTHER" id="PTHR47718">
    <property type="entry name" value="OS01G0519700 PROTEIN"/>
    <property type="match status" value="1"/>
</dbReference>
<reference evidence="1 2" key="1">
    <citation type="journal article" date="2017" name="Nat. Commun.">
        <title>Genome assembly with in vitro proximity ligation data and whole-genome triplication in lettuce.</title>
        <authorList>
            <person name="Reyes-Chin-Wo S."/>
            <person name="Wang Z."/>
            <person name="Yang X."/>
            <person name="Kozik A."/>
            <person name="Arikit S."/>
            <person name="Song C."/>
            <person name="Xia L."/>
            <person name="Froenicke L."/>
            <person name="Lavelle D.O."/>
            <person name="Truco M.J."/>
            <person name="Xia R."/>
            <person name="Zhu S."/>
            <person name="Xu C."/>
            <person name="Xu H."/>
            <person name="Xu X."/>
            <person name="Cox K."/>
            <person name="Korf I."/>
            <person name="Meyers B.C."/>
            <person name="Michelmore R.W."/>
        </authorList>
    </citation>
    <scope>NUCLEOTIDE SEQUENCE [LARGE SCALE GENOMIC DNA]</scope>
    <source>
        <strain evidence="2">cv. Salinas</strain>
        <tissue evidence="1">Seedlings</tissue>
    </source>
</reference>
<protein>
    <recommendedName>
        <fullName evidence="3">Protein FAR1-RELATED SEQUENCE</fullName>
    </recommendedName>
</protein>
<keyword evidence="2" id="KW-1185">Reference proteome</keyword>
<sequence length="229" mass="27306">MVLQGKANTSQVDTLDIQKQKRKKRYNLDIIECNAHIVFKIIPRTSKYMVHEFREIHNHKLINNWKLDPSQESFVYNLSKNNIGAAMAHRILISIQGGYSTRVEYRDGDGVLDAMFWADETAKYHYNMFGDVVSFDAFCYFIQSMKWFLFNLLESIIKKMCHIWCRNEKKRIIYFVIEIFLENIWQTTHNYSFISRSCNKNCNQRIFPSVTSSRSCMWHIKYKLPKKLT</sequence>
<name>A0A9R1VKK3_LACSA</name>
<dbReference type="Proteomes" id="UP000235145">
    <property type="component" value="Unassembled WGS sequence"/>
</dbReference>
<organism evidence="1 2">
    <name type="scientific">Lactuca sativa</name>
    <name type="common">Garden lettuce</name>
    <dbReference type="NCBI Taxonomy" id="4236"/>
    <lineage>
        <taxon>Eukaryota</taxon>
        <taxon>Viridiplantae</taxon>
        <taxon>Streptophyta</taxon>
        <taxon>Embryophyta</taxon>
        <taxon>Tracheophyta</taxon>
        <taxon>Spermatophyta</taxon>
        <taxon>Magnoliopsida</taxon>
        <taxon>eudicotyledons</taxon>
        <taxon>Gunneridae</taxon>
        <taxon>Pentapetalae</taxon>
        <taxon>asterids</taxon>
        <taxon>campanulids</taxon>
        <taxon>Asterales</taxon>
        <taxon>Asteraceae</taxon>
        <taxon>Cichorioideae</taxon>
        <taxon>Cichorieae</taxon>
        <taxon>Lactucinae</taxon>
        <taxon>Lactuca</taxon>
    </lineage>
</organism>
<proteinExistence type="predicted"/>
<gene>
    <name evidence="1" type="ORF">LSAT_V11C500289940</name>
</gene>
<accession>A0A9R1VKK3</accession>
<dbReference type="AlphaFoldDB" id="A0A9R1VKK3"/>
<dbReference type="EMBL" id="NBSK02000005">
    <property type="protein sequence ID" value="KAJ0207733.1"/>
    <property type="molecule type" value="Genomic_DNA"/>
</dbReference>
<comment type="caution">
    <text evidence="1">The sequence shown here is derived from an EMBL/GenBank/DDBJ whole genome shotgun (WGS) entry which is preliminary data.</text>
</comment>
<evidence type="ECO:0008006" key="3">
    <source>
        <dbReference type="Google" id="ProtNLM"/>
    </source>
</evidence>
<evidence type="ECO:0000313" key="2">
    <source>
        <dbReference type="Proteomes" id="UP000235145"/>
    </source>
</evidence>
<evidence type="ECO:0000313" key="1">
    <source>
        <dbReference type="EMBL" id="KAJ0207733.1"/>
    </source>
</evidence>
<dbReference type="PANTHER" id="PTHR47718:SF12">
    <property type="entry name" value="PROTEIN FAR1-RELATED SEQUENCE"/>
    <property type="match status" value="1"/>
</dbReference>